<keyword evidence="1" id="KW-0472">Membrane</keyword>
<evidence type="ECO:0000256" key="1">
    <source>
        <dbReference type="SAM" id="Phobius"/>
    </source>
</evidence>
<dbReference type="Proteomes" id="UP000297609">
    <property type="component" value="Unassembled WGS sequence"/>
</dbReference>
<feature type="transmembrane region" description="Helical" evidence="1">
    <location>
        <begin position="961"/>
        <end position="983"/>
    </location>
</feature>
<evidence type="ECO:0000313" key="2">
    <source>
        <dbReference type="EMBL" id="TGL47242.1"/>
    </source>
</evidence>
<feature type="transmembrane region" description="Helical" evidence="1">
    <location>
        <begin position="829"/>
        <end position="855"/>
    </location>
</feature>
<dbReference type="GO" id="GO:0005886">
    <property type="term" value="C:plasma membrane"/>
    <property type="evidence" value="ECO:0007669"/>
    <property type="project" value="TreeGrafter"/>
</dbReference>
<keyword evidence="3" id="KW-1185">Reference proteome</keyword>
<organism evidence="2 3">
    <name type="scientific">Leptospira kemamanensis</name>
    <dbReference type="NCBI Taxonomy" id="2484942"/>
    <lineage>
        <taxon>Bacteria</taxon>
        <taxon>Pseudomonadati</taxon>
        <taxon>Spirochaetota</taxon>
        <taxon>Spirochaetia</taxon>
        <taxon>Leptospirales</taxon>
        <taxon>Leptospiraceae</taxon>
        <taxon>Leptospira</taxon>
    </lineage>
</organism>
<proteinExistence type="predicted"/>
<dbReference type="Gene3D" id="3.30.70.1430">
    <property type="entry name" value="Multidrug efflux transporter AcrB pore domain"/>
    <property type="match status" value="1"/>
</dbReference>
<feature type="transmembrane region" description="Helical" evidence="1">
    <location>
        <begin position="358"/>
        <end position="379"/>
    </location>
</feature>
<dbReference type="AlphaFoldDB" id="A0A4R9JP17"/>
<dbReference type="InterPro" id="IPR027463">
    <property type="entry name" value="AcrB_DN_DC_subdom"/>
</dbReference>
<accession>A0A4R9JP17</accession>
<dbReference type="Gene3D" id="3.30.70.1320">
    <property type="entry name" value="Multidrug efflux transporter AcrB pore domain like"/>
    <property type="match status" value="1"/>
</dbReference>
<keyword evidence="1" id="KW-1133">Transmembrane helix</keyword>
<dbReference type="Gene3D" id="1.20.1640.10">
    <property type="entry name" value="Multidrug efflux transporter AcrB transmembrane domain"/>
    <property type="match status" value="3"/>
</dbReference>
<dbReference type="GO" id="GO:0042910">
    <property type="term" value="F:xenobiotic transmembrane transporter activity"/>
    <property type="evidence" value="ECO:0007669"/>
    <property type="project" value="TreeGrafter"/>
</dbReference>
<dbReference type="Pfam" id="PF00873">
    <property type="entry name" value="ACR_tran"/>
    <property type="match status" value="2"/>
</dbReference>
<dbReference type="SUPFAM" id="SSF82866">
    <property type="entry name" value="Multidrug efflux transporter AcrB transmembrane domain"/>
    <property type="match status" value="2"/>
</dbReference>
<dbReference type="RefSeq" id="WP_135620971.1">
    <property type="nucleotide sequence ID" value="NZ_RQGG01000050.1"/>
</dbReference>
<reference evidence="2" key="1">
    <citation type="journal article" date="2019" name="PLoS Negl. Trop. Dis.">
        <title>Revisiting the worldwide diversity of Leptospira species in the environment.</title>
        <authorList>
            <person name="Vincent A.T."/>
            <person name="Schiettekatte O."/>
            <person name="Bourhy P."/>
            <person name="Veyrier F.J."/>
            <person name="Picardeau M."/>
        </authorList>
    </citation>
    <scope>NUCLEOTIDE SEQUENCE [LARGE SCALE GENOMIC DNA]</scope>
    <source>
        <strain evidence="2">201702454</strain>
    </source>
</reference>
<gene>
    <name evidence="2" type="ORF">EHQ59_16595</name>
</gene>
<evidence type="ECO:0000313" key="3">
    <source>
        <dbReference type="Proteomes" id="UP000297609"/>
    </source>
</evidence>
<feature type="transmembrane region" description="Helical" evidence="1">
    <location>
        <begin position="330"/>
        <end position="352"/>
    </location>
</feature>
<protein>
    <submittedName>
        <fullName evidence="2">Efflux RND transporter permease subunit</fullName>
    </submittedName>
</protein>
<dbReference type="SUPFAM" id="SSF82693">
    <property type="entry name" value="Multidrug efflux transporter AcrB pore domain, PN1, PN2, PC1 and PC2 subdomains"/>
    <property type="match status" value="2"/>
</dbReference>
<dbReference type="EMBL" id="RQGG01000050">
    <property type="protein sequence ID" value="TGL47242.1"/>
    <property type="molecule type" value="Genomic_DNA"/>
</dbReference>
<keyword evidence="1" id="KW-0812">Transmembrane</keyword>
<feature type="transmembrane region" description="Helical" evidence="1">
    <location>
        <begin position="888"/>
        <end position="908"/>
    </location>
</feature>
<dbReference type="InterPro" id="IPR001036">
    <property type="entry name" value="Acrflvin-R"/>
</dbReference>
<dbReference type="Gene3D" id="3.30.2090.10">
    <property type="entry name" value="Multidrug efflux transporter AcrB TolC docking domain, DN and DC subdomains"/>
    <property type="match status" value="1"/>
</dbReference>
<feature type="transmembrane region" description="Helical" evidence="1">
    <location>
        <begin position="523"/>
        <end position="542"/>
    </location>
</feature>
<feature type="transmembrane region" description="Helical" evidence="1">
    <location>
        <begin position="936"/>
        <end position="955"/>
    </location>
</feature>
<feature type="transmembrane region" description="Helical" evidence="1">
    <location>
        <begin position="432"/>
        <end position="454"/>
    </location>
</feature>
<feature type="transmembrane region" description="Helical" evidence="1">
    <location>
        <begin position="460"/>
        <end position="488"/>
    </location>
</feature>
<dbReference type="PANTHER" id="PTHR32063">
    <property type="match status" value="1"/>
</dbReference>
<comment type="caution">
    <text evidence="2">The sequence shown here is derived from an EMBL/GenBank/DDBJ whole genome shotgun (WGS) entry which is preliminary data.</text>
</comment>
<dbReference type="OrthoDB" id="346043at2"/>
<feature type="transmembrane region" description="Helical" evidence="1">
    <location>
        <begin position="12"/>
        <end position="31"/>
    </location>
</feature>
<dbReference type="PANTHER" id="PTHR32063:SF0">
    <property type="entry name" value="SWARMING MOTILITY PROTEIN SWRC"/>
    <property type="match status" value="1"/>
</dbReference>
<feature type="transmembrane region" description="Helical" evidence="1">
    <location>
        <begin position="862"/>
        <end position="882"/>
    </location>
</feature>
<sequence length="992" mass="114892">MNLLERLYRFYHSRNFLCLVLVIFFCILLLFRWKEMKLELLPDLTSLRYFVVTEFPNHSAFDIDQTVSLPMSNQFSTLKSVKRIRTSSLHGESTIQIDLQFGSSVSEFKDGLYQLLYEIKESLPYGVQTPKLLERNEYEKPLIEILIPKNKNFKNPAFSYHTKRFIEEIERISGVIHVNVFGEEKSNLIITLNQNYFSFYPIKLRDLEFQVQAGLQSGSLGKFLGTKKETEIKFQSEIADLTSLQEFPIHFGNGEFLPLGKFSEITRVDSVRKQFTLWNGEKSVYLGIAADPKQNPLRISSEIERLISENDQLLGVTIVSNSSWELKTQLIQFLFFFFLSFAFALLFSYLLYQNIHSVVILSLSVAFTLVLFLHLMDLLSLSINLLSLSGISVGIGMLFDANNLTYYSINSEWKTSSRLTVPEVLTRGIRSIWTSLLSSSFTTIIVFLPLLIYVHEWREFFSNIGLCIILLVFSSLLSSLFIVPLFYVSFKRIMILPSSDSTYLNSFEKLRTRILSKLNRKRVFRFSFLFIVLLILLCSVSFPKFLIYPETVPIGKTIQLVPKQNLSIAEVKDTLDHLTPVCSKSKTNVDWLVLPKGEETIPHFSNVAIPLQIKVLGDEETEECIRTILSFLNESRWNRKIVNIPSEITRSLPFQSEDSFTILNETWEGLVQFYQNFQFHKKDGRGRFSYEPKPITMEFWTQKKIPVGIEDVDLEEIQRKILYANDAKFLGSLGLGEKLDLFLSTKGKGKSFPQEGIEKENLENNSSMIETIPLKRFFDQKLLNTYEEYKRDSGLYYLEWIGENHLKEVILGWKQKGFQFLEHSYAEDVMSFFLILFSLLLVSFLFVYLLLVAIYESFQKPFLHLSICFFVFLSVVFILLVISSEIHFGHYIGIVIVLGVSVDNISLFDEKWKEYSLIQNKAERIEKILQWLEKPILLNSGTTMFGVLPVILFPIHGMEFVRSIAISILIGVLISLLFLYCLYPHIFSKYID</sequence>
<name>A0A4R9JP17_9LEPT</name>